<comment type="similarity">
    <text evidence="2 9">Belongs to the membrane fusion protein (MFP) (TC 8.A.1) family.</text>
</comment>
<dbReference type="Pfam" id="PF25994">
    <property type="entry name" value="HH_AprE"/>
    <property type="match status" value="1"/>
</dbReference>
<dbReference type="InterPro" id="IPR058781">
    <property type="entry name" value="HH_AprE-like"/>
</dbReference>
<evidence type="ECO:0000256" key="4">
    <source>
        <dbReference type="ARBA" id="ARBA00022475"/>
    </source>
</evidence>
<evidence type="ECO:0000256" key="8">
    <source>
        <dbReference type="ARBA" id="ARBA00023136"/>
    </source>
</evidence>
<dbReference type="RefSeq" id="WP_172109531.1">
    <property type="nucleotide sequence ID" value="NZ_JABFDM010000012.1"/>
</dbReference>
<organism evidence="13 14">
    <name type="scientific">Bradyrhizobium aeschynomenes</name>
    <dbReference type="NCBI Taxonomy" id="2734909"/>
    <lineage>
        <taxon>Bacteria</taxon>
        <taxon>Pseudomonadati</taxon>
        <taxon>Pseudomonadota</taxon>
        <taxon>Alphaproteobacteria</taxon>
        <taxon>Hyphomicrobiales</taxon>
        <taxon>Nitrobacteraceae</taxon>
        <taxon>Bradyrhizobium</taxon>
    </lineage>
</organism>
<keyword evidence="14" id="KW-1185">Reference proteome</keyword>
<feature type="coiled-coil region" evidence="10">
    <location>
        <begin position="224"/>
        <end position="294"/>
    </location>
</feature>
<feature type="domain" description="AprE-like long alpha-helical hairpin" evidence="11">
    <location>
        <begin position="104"/>
        <end position="294"/>
    </location>
</feature>
<sequence length="448" mass="49467">MSMSLVQDHGFFEPADRPQPVKADFSRYALLGYLSIALVFGGFGVWAAYAPLDRAAIAPGTVSVSGDHKVVQHREGGIVREILAKETHAVHRGDLLFRLQPTEAQANTDLLRKQMDAALAEEARLLAERGNARMISFPDSLLRRQHVPEAALVIADQQRLFIERRNGLISQINILNSQIAQQQQELAGRDRQRAALVAQRASFETQMNNVRPAVAGGYYPRNKFLELERERARVEGDLGQAQADVARLTQTAAQTRLQIDQTMQKYLAEVGQQLDGTRAKLSDLREKLVIAEDVLRRVDIRAERDGIVMNMKVHTVGAVVKPGDTLAEIVPVGEGVDVMAHVSPRDIESVAIGQKAEVRFPNFSSRTTPAIFGKVQSVSADAMNDEATKQSYYSARVVIDYSTIPPDIADKILPGMQADVIISTGERTVLEYLVGPLLNTLAKTFREK</sequence>
<evidence type="ECO:0000256" key="5">
    <source>
        <dbReference type="ARBA" id="ARBA00022519"/>
    </source>
</evidence>
<name>A0ABX2C891_9BRAD</name>
<gene>
    <name evidence="13" type="ORF">HL667_05710</name>
</gene>
<proteinExistence type="inferred from homology"/>
<dbReference type="PRINTS" id="PR01490">
    <property type="entry name" value="RTXTOXIND"/>
</dbReference>
<evidence type="ECO:0000256" key="7">
    <source>
        <dbReference type="ARBA" id="ARBA00022989"/>
    </source>
</evidence>
<feature type="domain" description="AprE-like beta-barrel" evidence="12">
    <location>
        <begin position="339"/>
        <end position="425"/>
    </location>
</feature>
<evidence type="ECO:0000259" key="12">
    <source>
        <dbReference type="Pfam" id="PF26002"/>
    </source>
</evidence>
<dbReference type="InterPro" id="IPR010129">
    <property type="entry name" value="T1SS_HlyD"/>
</dbReference>
<comment type="caution">
    <text evidence="13">The sequence shown here is derived from an EMBL/GenBank/DDBJ whole genome shotgun (WGS) entry which is preliminary data.</text>
</comment>
<keyword evidence="6 9" id="KW-0812">Transmembrane</keyword>
<keyword evidence="8 9" id="KW-0472">Membrane</keyword>
<dbReference type="Pfam" id="PF26002">
    <property type="entry name" value="Beta-barrel_AprE"/>
    <property type="match status" value="1"/>
</dbReference>
<reference evidence="13" key="1">
    <citation type="submission" date="2020-05" db="EMBL/GenBank/DDBJ databases">
        <title>Nod-independent and nitrogen-fixing Bradyrhizobium aeschynomene sp. nov. isolated from nodules of Aeschynomene indica.</title>
        <authorList>
            <person name="Zhang Z."/>
        </authorList>
    </citation>
    <scope>NUCLEOTIDE SEQUENCE</scope>
    <source>
        <strain evidence="13">83012</strain>
    </source>
</reference>
<evidence type="ECO:0000313" key="14">
    <source>
        <dbReference type="Proteomes" id="UP000886476"/>
    </source>
</evidence>
<keyword evidence="10" id="KW-0175">Coiled coil</keyword>
<dbReference type="EMBL" id="JABFDN010000001">
    <property type="protein sequence ID" value="NPU64489.1"/>
    <property type="molecule type" value="Genomic_DNA"/>
</dbReference>
<dbReference type="InterPro" id="IPR050739">
    <property type="entry name" value="MFP"/>
</dbReference>
<accession>A0ABX2C891</accession>
<evidence type="ECO:0000256" key="9">
    <source>
        <dbReference type="RuleBase" id="RU365093"/>
    </source>
</evidence>
<dbReference type="Gene3D" id="2.40.30.170">
    <property type="match status" value="1"/>
</dbReference>
<evidence type="ECO:0000313" key="13">
    <source>
        <dbReference type="EMBL" id="NPU64489.1"/>
    </source>
</evidence>
<dbReference type="PANTHER" id="PTHR30386">
    <property type="entry name" value="MEMBRANE FUSION SUBUNIT OF EMRAB-TOLC MULTIDRUG EFFLUX PUMP"/>
    <property type="match status" value="1"/>
</dbReference>
<evidence type="ECO:0000256" key="3">
    <source>
        <dbReference type="ARBA" id="ARBA00022448"/>
    </source>
</evidence>
<keyword evidence="4 9" id="KW-1003">Cell membrane</keyword>
<evidence type="ECO:0000256" key="2">
    <source>
        <dbReference type="ARBA" id="ARBA00009477"/>
    </source>
</evidence>
<keyword evidence="7 9" id="KW-1133">Transmembrane helix</keyword>
<dbReference type="NCBIfam" id="TIGR01843">
    <property type="entry name" value="type_I_hlyD"/>
    <property type="match status" value="1"/>
</dbReference>
<keyword evidence="5 9" id="KW-0997">Cell inner membrane</keyword>
<protein>
    <recommendedName>
        <fullName evidence="9">Membrane fusion protein (MFP) family protein</fullName>
    </recommendedName>
</protein>
<evidence type="ECO:0000256" key="6">
    <source>
        <dbReference type="ARBA" id="ARBA00022692"/>
    </source>
</evidence>
<dbReference type="InterPro" id="IPR058982">
    <property type="entry name" value="Beta-barrel_AprE"/>
</dbReference>
<comment type="subcellular location">
    <subcellularLocation>
        <location evidence="1 9">Cell inner membrane</location>
        <topology evidence="1 9">Single-pass membrane protein</topology>
    </subcellularLocation>
</comment>
<evidence type="ECO:0000256" key="1">
    <source>
        <dbReference type="ARBA" id="ARBA00004377"/>
    </source>
</evidence>
<feature type="transmembrane region" description="Helical" evidence="9">
    <location>
        <begin position="28"/>
        <end position="49"/>
    </location>
</feature>
<keyword evidence="3 9" id="KW-0813">Transport</keyword>
<evidence type="ECO:0000259" key="11">
    <source>
        <dbReference type="Pfam" id="PF25994"/>
    </source>
</evidence>
<dbReference type="PANTHER" id="PTHR30386:SF17">
    <property type="entry name" value="ALKALINE PROTEASE SECRETION PROTEIN APRE"/>
    <property type="match status" value="1"/>
</dbReference>
<dbReference type="Gene3D" id="2.40.50.100">
    <property type="match status" value="1"/>
</dbReference>
<evidence type="ECO:0000256" key="10">
    <source>
        <dbReference type="SAM" id="Coils"/>
    </source>
</evidence>
<dbReference type="Proteomes" id="UP000886476">
    <property type="component" value="Unassembled WGS sequence"/>
</dbReference>